<dbReference type="EMBL" id="BARU01011099">
    <property type="protein sequence ID" value="GAH41157.1"/>
    <property type="molecule type" value="Genomic_DNA"/>
</dbReference>
<dbReference type="GO" id="GO:0006310">
    <property type="term" value="P:DNA recombination"/>
    <property type="evidence" value="ECO:0007669"/>
    <property type="project" value="UniProtKB-KW"/>
</dbReference>
<dbReference type="InterPro" id="IPR011010">
    <property type="entry name" value="DNA_brk_join_enz"/>
</dbReference>
<dbReference type="GO" id="GO:0015074">
    <property type="term" value="P:DNA integration"/>
    <property type="evidence" value="ECO:0007669"/>
    <property type="project" value="InterPro"/>
</dbReference>
<evidence type="ECO:0000313" key="2">
    <source>
        <dbReference type="EMBL" id="GAH41157.1"/>
    </source>
</evidence>
<protein>
    <recommendedName>
        <fullName evidence="3">Tyr recombinase domain-containing protein</fullName>
    </recommendedName>
</protein>
<accession>X1F879</accession>
<gene>
    <name evidence="2" type="ORF">S03H2_20938</name>
</gene>
<dbReference type="InterPro" id="IPR013762">
    <property type="entry name" value="Integrase-like_cat_sf"/>
</dbReference>
<dbReference type="AlphaFoldDB" id="X1F879"/>
<proteinExistence type="predicted"/>
<evidence type="ECO:0000256" key="1">
    <source>
        <dbReference type="ARBA" id="ARBA00023172"/>
    </source>
</evidence>
<comment type="caution">
    <text evidence="2">The sequence shown here is derived from an EMBL/GenBank/DDBJ whole genome shotgun (WGS) entry which is preliminary data.</text>
</comment>
<name>X1F879_9ZZZZ</name>
<dbReference type="GO" id="GO:0003677">
    <property type="term" value="F:DNA binding"/>
    <property type="evidence" value="ECO:0007669"/>
    <property type="project" value="InterPro"/>
</dbReference>
<sequence>MHLLQAGVNLIYIRDFLGHVDLKTIELYTRTDTETKRKAIENAYPELITGQLPDWSKNKELLT</sequence>
<dbReference type="Gene3D" id="1.10.443.10">
    <property type="entry name" value="Intergrase catalytic core"/>
    <property type="match status" value="1"/>
</dbReference>
<dbReference type="SUPFAM" id="SSF56349">
    <property type="entry name" value="DNA breaking-rejoining enzymes"/>
    <property type="match status" value="1"/>
</dbReference>
<evidence type="ECO:0008006" key="3">
    <source>
        <dbReference type="Google" id="ProtNLM"/>
    </source>
</evidence>
<keyword evidence="1" id="KW-0233">DNA recombination</keyword>
<organism evidence="2">
    <name type="scientific">marine sediment metagenome</name>
    <dbReference type="NCBI Taxonomy" id="412755"/>
    <lineage>
        <taxon>unclassified sequences</taxon>
        <taxon>metagenomes</taxon>
        <taxon>ecological metagenomes</taxon>
    </lineage>
</organism>
<reference evidence="2" key="1">
    <citation type="journal article" date="2014" name="Front. Microbiol.">
        <title>High frequency of phylogenetically diverse reductive dehalogenase-homologous genes in deep subseafloor sedimentary metagenomes.</title>
        <authorList>
            <person name="Kawai M."/>
            <person name="Futagami T."/>
            <person name="Toyoda A."/>
            <person name="Takaki Y."/>
            <person name="Nishi S."/>
            <person name="Hori S."/>
            <person name="Arai W."/>
            <person name="Tsubouchi T."/>
            <person name="Morono Y."/>
            <person name="Uchiyama I."/>
            <person name="Ito T."/>
            <person name="Fujiyama A."/>
            <person name="Inagaki F."/>
            <person name="Takami H."/>
        </authorList>
    </citation>
    <scope>NUCLEOTIDE SEQUENCE</scope>
    <source>
        <strain evidence="2">Expedition CK06-06</strain>
    </source>
</reference>